<evidence type="ECO:0000313" key="1">
    <source>
        <dbReference type="EMBL" id="KAA3518265.1"/>
    </source>
</evidence>
<proteinExistence type="predicted"/>
<organism evidence="1 2">
    <name type="scientific">Agrobacterium vitis</name>
    <name type="common">Rhizobium vitis</name>
    <dbReference type="NCBI Taxonomy" id="373"/>
    <lineage>
        <taxon>Bacteria</taxon>
        <taxon>Pseudomonadati</taxon>
        <taxon>Pseudomonadota</taxon>
        <taxon>Alphaproteobacteria</taxon>
        <taxon>Hyphomicrobiales</taxon>
        <taxon>Rhizobiaceae</taxon>
        <taxon>Rhizobium/Agrobacterium group</taxon>
        <taxon>Agrobacterium</taxon>
    </lineage>
</organism>
<gene>
    <name evidence="1" type="ORF">DXT89_26955</name>
</gene>
<accession>A0A368NMR6</accession>
<evidence type="ECO:0000313" key="2">
    <source>
        <dbReference type="Proteomes" id="UP000436911"/>
    </source>
</evidence>
<comment type="caution">
    <text evidence="1">The sequence shown here is derived from an EMBL/GenBank/DDBJ whole genome shotgun (WGS) entry which is preliminary data.</text>
</comment>
<protein>
    <submittedName>
        <fullName evidence="1">Uncharacterized protein</fullName>
    </submittedName>
</protein>
<reference evidence="1 2" key="1">
    <citation type="submission" date="2018-08" db="EMBL/GenBank/DDBJ databases">
        <title>Genome sequencing of Agrobacterium vitis strain ICMP 10754.</title>
        <authorList>
            <person name="Visnovsky S.B."/>
            <person name="Pitman A.R."/>
        </authorList>
    </citation>
    <scope>NUCLEOTIDE SEQUENCE [LARGE SCALE GENOMIC DNA]</scope>
    <source>
        <strain evidence="1 2">ICMP 10754</strain>
    </source>
</reference>
<dbReference type="EMBL" id="QUSG01000052">
    <property type="protein sequence ID" value="KAA3518265.1"/>
    <property type="molecule type" value="Genomic_DNA"/>
</dbReference>
<dbReference type="Proteomes" id="UP000436911">
    <property type="component" value="Unassembled WGS sequence"/>
</dbReference>
<sequence length="597" mass="64075">MARSHATIPLRPYLAPMLLRGVGKIANARLLRALTAELEALIGVAVGPRTLLRTSPPIVSGALRTVTIEYQHRSEPAWAPSGTYTDLAHHLLTISVKGSLAAISASESAVRPQIDRKLTAARPISRTEIESGFVGSETKALWLDGIHARSDAKPDAKTLMGRALEFAIDPLGDQTYAFKAVRSKVPLVLSSGAVSQVVGASPDDARLWLNRPKTWADFLADTEILLDVAASVGATPPTVRFPALAQAVNDLATVSDGDAIAVVPPELLAEDTDQTLKERAAQWAYGAEFSVVPGAGPNLVATVTFETTLLGDLSITPTLAGDKITLGFDWTTRPVTGAAGRAAFDALIAEYDWLKIYYGSGHTISGGKCFRSAYTDQWFPNWQFKNLANYNVTQEKPVILVGQTLGLSIGTPKAPGQHDDSLFGYCHDIFNTGWLASDDGSMELADFVHIDDATNLVTLIHAKGAGSSAVTREVSASKYEVVTGQAVKNLRHLERQSLTDTLDAGRHHLIAGAVWHNGIRQPDRTGLIARVQALPIGYKKRVVILQPQLTETEHDECANGQASQRRTLKMKQLNTLLLAARLSANAVGSDLEVWGAA</sequence>
<dbReference type="AlphaFoldDB" id="A0A368NMR6"/>
<name>A0A368NMR6_AGRVI</name>